<keyword evidence="1" id="KW-0472">Membrane</keyword>
<sequence length="98" mass="11235">MKIVLSIKLILSKNILLCILGICFPYSILYARTSFWAHLLFQSPLYSCGLFAVGQLTLFNSAGICCNCLYEYLCIYIYCSILVFTDNVFWVFFSPCKL</sequence>
<keyword evidence="3" id="KW-1185">Reference proteome</keyword>
<dbReference type="Proteomes" id="UP000812440">
    <property type="component" value="Chromosome 1"/>
</dbReference>
<feature type="transmembrane region" description="Helical" evidence="1">
    <location>
        <begin position="12"/>
        <end position="31"/>
    </location>
</feature>
<reference evidence="2" key="1">
    <citation type="thesis" date="2020" institute="ProQuest LLC" country="789 East Eisenhower Parkway, Ann Arbor, MI, USA">
        <title>Comparative Genomics and Chromosome Evolution.</title>
        <authorList>
            <person name="Mudd A.B."/>
        </authorList>
    </citation>
    <scope>NUCLEOTIDE SEQUENCE</scope>
    <source>
        <strain evidence="2">Female2</strain>
        <tissue evidence="2">Blood</tissue>
    </source>
</reference>
<evidence type="ECO:0000313" key="3">
    <source>
        <dbReference type="Proteomes" id="UP000812440"/>
    </source>
</evidence>
<dbReference type="EMBL" id="JAACNH010000001">
    <property type="protein sequence ID" value="KAG8456298.1"/>
    <property type="molecule type" value="Genomic_DNA"/>
</dbReference>
<feature type="transmembrane region" description="Helical" evidence="1">
    <location>
        <begin position="73"/>
        <end position="93"/>
    </location>
</feature>
<protein>
    <submittedName>
        <fullName evidence="2">Uncharacterized protein</fullName>
    </submittedName>
</protein>
<accession>A0A8T2KHH2</accession>
<evidence type="ECO:0000313" key="2">
    <source>
        <dbReference type="EMBL" id="KAG8456298.1"/>
    </source>
</evidence>
<organism evidence="2 3">
    <name type="scientific">Hymenochirus boettgeri</name>
    <name type="common">Congo dwarf clawed frog</name>
    <dbReference type="NCBI Taxonomy" id="247094"/>
    <lineage>
        <taxon>Eukaryota</taxon>
        <taxon>Metazoa</taxon>
        <taxon>Chordata</taxon>
        <taxon>Craniata</taxon>
        <taxon>Vertebrata</taxon>
        <taxon>Euteleostomi</taxon>
        <taxon>Amphibia</taxon>
        <taxon>Batrachia</taxon>
        <taxon>Anura</taxon>
        <taxon>Pipoidea</taxon>
        <taxon>Pipidae</taxon>
        <taxon>Pipinae</taxon>
        <taxon>Hymenochirus</taxon>
    </lineage>
</organism>
<feature type="transmembrane region" description="Helical" evidence="1">
    <location>
        <begin position="43"/>
        <end position="66"/>
    </location>
</feature>
<keyword evidence="1" id="KW-1133">Transmembrane helix</keyword>
<keyword evidence="1" id="KW-0812">Transmembrane</keyword>
<dbReference type="AlphaFoldDB" id="A0A8T2KHH2"/>
<gene>
    <name evidence="2" type="ORF">GDO86_002183</name>
</gene>
<name>A0A8T2KHH2_9PIPI</name>
<evidence type="ECO:0000256" key="1">
    <source>
        <dbReference type="SAM" id="Phobius"/>
    </source>
</evidence>
<proteinExistence type="predicted"/>
<comment type="caution">
    <text evidence="2">The sequence shown here is derived from an EMBL/GenBank/DDBJ whole genome shotgun (WGS) entry which is preliminary data.</text>
</comment>